<evidence type="ECO:0000256" key="1">
    <source>
        <dbReference type="SAM" id="MobiDB-lite"/>
    </source>
</evidence>
<dbReference type="Proteomes" id="UP000004136">
    <property type="component" value="Unassembled WGS sequence"/>
</dbReference>
<proteinExistence type="predicted"/>
<accession>J9CDV8</accession>
<feature type="compositionally biased region" description="Basic residues" evidence="1">
    <location>
        <begin position="1"/>
        <end position="11"/>
    </location>
</feature>
<sequence length="185" mass="21526">MGKGTQTKKIKPTNERTAEYEEAMTKAARDLPPYSRKPNKPRDFEEKVVDDSTGITTYTFTSKKNGETYKVKYDKDDYPIFNSKYETSLSESYHIEPDSVQFKYLSQKLYDDIMKDPNLAKQFSQTDIELFKLGKKPKSVTWHHHQETGKMQLVDYYEYQVAGHTGGRDDGRTGKLKKIILEMIK</sequence>
<dbReference type="EMBL" id="AHDV01000018">
    <property type="protein sequence ID" value="EJV84280.1"/>
    <property type="molecule type" value="Genomic_DNA"/>
</dbReference>
<gene>
    <name evidence="2" type="ORF">IG3_02701</name>
</gene>
<evidence type="ECO:0000313" key="3">
    <source>
        <dbReference type="Proteomes" id="UP000004136"/>
    </source>
</evidence>
<feature type="region of interest" description="Disordered" evidence="1">
    <location>
        <begin position="1"/>
        <end position="22"/>
    </location>
</feature>
<dbReference type="PATRIC" id="fig|1053201.3.peg.2767"/>
<reference evidence="2 3" key="1">
    <citation type="submission" date="2012-04" db="EMBL/GenBank/DDBJ databases">
        <title>The Genome Sequence of Bacillus cereus HuA2-1.</title>
        <authorList>
            <consortium name="The Broad Institute Genome Sequencing Platform"/>
            <consortium name="The Broad Institute Genome Sequencing Center for Infectious Disease"/>
            <person name="Feldgarden M."/>
            <person name="Van der Auwera G.A."/>
            <person name="Mahillon J."/>
            <person name="Duprez V."/>
            <person name="Timmery S."/>
            <person name="Mattelet C."/>
            <person name="Dierick K."/>
            <person name="Sun M."/>
            <person name="Yu Z."/>
            <person name="Zhu L."/>
            <person name="Hu X."/>
            <person name="Shank E.B."/>
            <person name="Swiecicka I."/>
            <person name="Hansen B.M."/>
            <person name="Andrup L."/>
            <person name="Young S.K."/>
            <person name="Zeng Q."/>
            <person name="Gargeya S."/>
            <person name="Fitzgerald M."/>
            <person name="Haas B."/>
            <person name="Abouelleil A."/>
            <person name="Alvarado L."/>
            <person name="Arachchi H.M."/>
            <person name="Berlin A."/>
            <person name="Chapman S.B."/>
            <person name="Goldberg J."/>
            <person name="Griggs A."/>
            <person name="Gujja S."/>
            <person name="Hansen M."/>
            <person name="Howarth C."/>
            <person name="Imamovic A."/>
            <person name="Larimer J."/>
            <person name="McCowen C."/>
            <person name="Montmayeur A."/>
            <person name="Murphy C."/>
            <person name="Neiman D."/>
            <person name="Pearson M."/>
            <person name="Priest M."/>
            <person name="Roberts A."/>
            <person name="Saif S."/>
            <person name="Shea T."/>
            <person name="Sisk P."/>
            <person name="Sykes S."/>
            <person name="Wortman J."/>
            <person name="Nusbaum C."/>
            <person name="Birren B."/>
        </authorList>
    </citation>
    <scope>NUCLEOTIDE SEQUENCE [LARGE SCALE GENOMIC DNA]</scope>
    <source>
        <strain evidence="2 3">HuA2-1</strain>
    </source>
</reference>
<dbReference type="AlphaFoldDB" id="J9CDV8"/>
<name>J9CDV8_BACCE</name>
<feature type="compositionally biased region" description="Basic and acidic residues" evidence="1">
    <location>
        <begin position="12"/>
        <end position="22"/>
    </location>
</feature>
<evidence type="ECO:0000313" key="2">
    <source>
        <dbReference type="EMBL" id="EJV84280.1"/>
    </source>
</evidence>
<dbReference type="Pfam" id="PF12639">
    <property type="entry name" value="Colicin-DNase"/>
    <property type="match status" value="1"/>
</dbReference>
<organism evidence="2 3">
    <name type="scientific">Bacillus cereus HuA2-1</name>
    <dbReference type="NCBI Taxonomy" id="1053201"/>
    <lineage>
        <taxon>Bacteria</taxon>
        <taxon>Bacillati</taxon>
        <taxon>Bacillota</taxon>
        <taxon>Bacilli</taxon>
        <taxon>Bacillales</taxon>
        <taxon>Bacillaceae</taxon>
        <taxon>Bacillus</taxon>
        <taxon>Bacillus cereus group</taxon>
    </lineage>
</organism>
<dbReference type="HOGENOM" id="CLU_1632032_0_0_9"/>
<evidence type="ECO:0008006" key="4">
    <source>
        <dbReference type="Google" id="ProtNLM"/>
    </source>
</evidence>
<protein>
    <recommendedName>
        <fullName evidence="4">HNH endonuclease</fullName>
    </recommendedName>
</protein>
<comment type="caution">
    <text evidence="2">The sequence shown here is derived from an EMBL/GenBank/DDBJ whole genome shotgun (WGS) entry which is preliminary data.</text>
</comment>